<keyword evidence="2" id="KW-1185">Reference proteome</keyword>
<reference evidence="1 2" key="1">
    <citation type="submission" date="2019-08" db="EMBL/GenBank/DDBJ databases">
        <title>Archangium and Cystobacter genomes.</title>
        <authorList>
            <person name="Chen I.-C.K."/>
            <person name="Wielgoss S."/>
        </authorList>
    </citation>
    <scope>NUCLEOTIDE SEQUENCE [LARGE SCALE GENOMIC DNA]</scope>
    <source>
        <strain evidence="1 2">Cbm 6</strain>
    </source>
</reference>
<organism evidence="1 2">
    <name type="scientific">Archangium minus</name>
    <dbReference type="NCBI Taxonomy" id="83450"/>
    <lineage>
        <taxon>Bacteria</taxon>
        <taxon>Pseudomonadati</taxon>
        <taxon>Myxococcota</taxon>
        <taxon>Myxococcia</taxon>
        <taxon>Myxococcales</taxon>
        <taxon>Cystobacterineae</taxon>
        <taxon>Archangiaceae</taxon>
        <taxon>Archangium</taxon>
    </lineage>
</organism>
<proteinExistence type="predicted"/>
<dbReference type="RefSeq" id="WP_395805999.1">
    <property type="nucleotide sequence ID" value="NZ_CP043494.1"/>
</dbReference>
<dbReference type="EMBL" id="CP043494">
    <property type="protein sequence ID" value="WNG48456.1"/>
    <property type="molecule type" value="Genomic_DNA"/>
</dbReference>
<name>A0ABY9WZ88_9BACT</name>
<protein>
    <submittedName>
        <fullName evidence="1">Uncharacterized protein</fullName>
    </submittedName>
</protein>
<evidence type="ECO:0000313" key="1">
    <source>
        <dbReference type="EMBL" id="WNG48456.1"/>
    </source>
</evidence>
<evidence type="ECO:0000313" key="2">
    <source>
        <dbReference type="Proteomes" id="UP001611383"/>
    </source>
</evidence>
<accession>A0ABY9WZ88</accession>
<dbReference type="Proteomes" id="UP001611383">
    <property type="component" value="Chromosome"/>
</dbReference>
<gene>
    <name evidence="1" type="ORF">F0U60_33290</name>
</gene>
<sequence length="586" mass="63689">MEEPPTSGCVFFSRHWALEDAPGSELFPGSALARAVLRLGEGPPLAARLRGTRRNGHRRVERASLLLREALRRERQGLGTHHDELWQLIHEEWTALGGSAPARDFLRDLAVSIGIPREEVDAEVDAVLGAIPNELLPGVHALIHSGLPAGSPARERLHFVEWRSAIRHNPQASPMLRSALVAHAVTSAREAVQEASYRSALVHFQAALELMPPSWPQTLLAHEACLAAEHWVGSLTSASRDSLEAVLATLARWSALLPHHFSLCRLRAALHRRLADGLLAKRHFSEAALHLLKARLLDPLGSSLAPSREDEASLVPESFLVFTRMPEGMALADESRTAALGETALRLGLLPSEPAVLSAVSALCLALGQEEGGGWNVLRRQLLQEHPVLAQVPCELLETLRGSGLSMRAEALAVHLPAPPPFSLDNSSAALLVAGWRRTCEQGIAAGSSSGRKGLDRWVFYPWLFSVREPLAKAAALVGVLLLAVGGTGLTQQAWEASRRDAAFQRFVAARQAEEPSRVSESARSFLRHDDRGRDPRFDQVVRGYEEAVLREAIDAARAGDTERAQRLSRESAALKARLERSGGAS</sequence>